<gene>
    <name evidence="1" type="ORF">L1987_24799</name>
</gene>
<name>A0ACB9IL89_9ASTR</name>
<accession>A0ACB9IL89</accession>
<evidence type="ECO:0000313" key="2">
    <source>
        <dbReference type="Proteomes" id="UP001056120"/>
    </source>
</evidence>
<proteinExistence type="predicted"/>
<dbReference type="Proteomes" id="UP001056120">
    <property type="component" value="Linkage Group LG08"/>
</dbReference>
<sequence length="99" mass="11789">MDHYPGVETSYNNHPQSNTLAFLHLVLQRSHRPDRRHWVERDEMEMFHWRGVGSSDRVVWSPEREVVAWFLLPDKSFLGVEKMKIGGMEKVEREVEREG</sequence>
<keyword evidence="2" id="KW-1185">Reference proteome</keyword>
<dbReference type="EMBL" id="CM042025">
    <property type="protein sequence ID" value="KAI3808837.1"/>
    <property type="molecule type" value="Genomic_DNA"/>
</dbReference>
<protein>
    <submittedName>
        <fullName evidence="1">Uncharacterized protein</fullName>
    </submittedName>
</protein>
<organism evidence="1 2">
    <name type="scientific">Smallanthus sonchifolius</name>
    <dbReference type="NCBI Taxonomy" id="185202"/>
    <lineage>
        <taxon>Eukaryota</taxon>
        <taxon>Viridiplantae</taxon>
        <taxon>Streptophyta</taxon>
        <taxon>Embryophyta</taxon>
        <taxon>Tracheophyta</taxon>
        <taxon>Spermatophyta</taxon>
        <taxon>Magnoliopsida</taxon>
        <taxon>eudicotyledons</taxon>
        <taxon>Gunneridae</taxon>
        <taxon>Pentapetalae</taxon>
        <taxon>asterids</taxon>
        <taxon>campanulids</taxon>
        <taxon>Asterales</taxon>
        <taxon>Asteraceae</taxon>
        <taxon>Asteroideae</taxon>
        <taxon>Heliantheae alliance</taxon>
        <taxon>Millerieae</taxon>
        <taxon>Smallanthus</taxon>
    </lineage>
</organism>
<comment type="caution">
    <text evidence="1">The sequence shown here is derived from an EMBL/GenBank/DDBJ whole genome shotgun (WGS) entry which is preliminary data.</text>
</comment>
<reference evidence="1 2" key="2">
    <citation type="journal article" date="2022" name="Mol. Ecol. Resour.">
        <title>The genomes of chicory, endive, great burdock and yacon provide insights into Asteraceae paleo-polyploidization history and plant inulin production.</title>
        <authorList>
            <person name="Fan W."/>
            <person name="Wang S."/>
            <person name="Wang H."/>
            <person name="Wang A."/>
            <person name="Jiang F."/>
            <person name="Liu H."/>
            <person name="Zhao H."/>
            <person name="Xu D."/>
            <person name="Zhang Y."/>
        </authorList>
    </citation>
    <scope>NUCLEOTIDE SEQUENCE [LARGE SCALE GENOMIC DNA]</scope>
    <source>
        <strain evidence="2">cv. Yunnan</strain>
        <tissue evidence="1">Leaves</tissue>
    </source>
</reference>
<reference evidence="2" key="1">
    <citation type="journal article" date="2022" name="Mol. Ecol. Resour.">
        <title>The genomes of chicory, endive, great burdock and yacon provide insights into Asteraceae palaeo-polyploidization history and plant inulin production.</title>
        <authorList>
            <person name="Fan W."/>
            <person name="Wang S."/>
            <person name="Wang H."/>
            <person name="Wang A."/>
            <person name="Jiang F."/>
            <person name="Liu H."/>
            <person name="Zhao H."/>
            <person name="Xu D."/>
            <person name="Zhang Y."/>
        </authorList>
    </citation>
    <scope>NUCLEOTIDE SEQUENCE [LARGE SCALE GENOMIC DNA]</scope>
    <source>
        <strain evidence="2">cv. Yunnan</strain>
    </source>
</reference>
<evidence type="ECO:0000313" key="1">
    <source>
        <dbReference type="EMBL" id="KAI3808837.1"/>
    </source>
</evidence>